<dbReference type="EMBL" id="JBHULE010000027">
    <property type="protein sequence ID" value="MFD2564819.1"/>
    <property type="molecule type" value="Genomic_DNA"/>
</dbReference>
<proteinExistence type="predicted"/>
<evidence type="ECO:0000313" key="1">
    <source>
        <dbReference type="EMBL" id="MFD2564819.1"/>
    </source>
</evidence>
<protein>
    <recommendedName>
        <fullName evidence="3">LmbE family protein</fullName>
    </recommendedName>
</protein>
<evidence type="ECO:0000313" key="2">
    <source>
        <dbReference type="Proteomes" id="UP001597319"/>
    </source>
</evidence>
<dbReference type="Proteomes" id="UP001597319">
    <property type="component" value="Unassembled WGS sequence"/>
</dbReference>
<organism evidence="1 2">
    <name type="scientific">Aquimarina rubra</name>
    <dbReference type="NCBI Taxonomy" id="1920033"/>
    <lineage>
        <taxon>Bacteria</taxon>
        <taxon>Pseudomonadati</taxon>
        <taxon>Bacteroidota</taxon>
        <taxon>Flavobacteriia</taxon>
        <taxon>Flavobacteriales</taxon>
        <taxon>Flavobacteriaceae</taxon>
        <taxon>Aquimarina</taxon>
    </lineage>
</organism>
<reference evidence="2" key="1">
    <citation type="journal article" date="2019" name="Int. J. Syst. Evol. Microbiol.">
        <title>The Global Catalogue of Microorganisms (GCM) 10K type strain sequencing project: providing services to taxonomists for standard genome sequencing and annotation.</title>
        <authorList>
            <consortium name="The Broad Institute Genomics Platform"/>
            <consortium name="The Broad Institute Genome Sequencing Center for Infectious Disease"/>
            <person name="Wu L."/>
            <person name="Ma J."/>
        </authorList>
    </citation>
    <scope>NUCLEOTIDE SEQUENCE [LARGE SCALE GENOMIC DNA]</scope>
    <source>
        <strain evidence="2">KCTC 52274</strain>
    </source>
</reference>
<sequence>MKTLLFIGHPGHELLAYKFLNIYKPDVIFLTKGSGSNDEPRIQQSIDLIESLGLKAYYPFEPFTDRQIYDLILSNSTDPFLSVKSAIKEFIISHNIEMIVGDALEGFNPSHDLCRYLINATVIGLEDKVKIRNYDFFQEDVRKNRSSSKKPEDITIELDDTELQNKMTASLNYPEIKLEVDKFVQHYGTDFFSVEYFRKVSDPFKVKSWNTEFPYYEEFGRKRIKEGTYSQLISFSEHIEPLAKTLFQQD</sequence>
<accession>A0ABW5LJV2</accession>
<comment type="caution">
    <text evidence="1">The sequence shown here is derived from an EMBL/GenBank/DDBJ whole genome shotgun (WGS) entry which is preliminary data.</text>
</comment>
<keyword evidence="2" id="KW-1185">Reference proteome</keyword>
<evidence type="ECO:0008006" key="3">
    <source>
        <dbReference type="Google" id="ProtNLM"/>
    </source>
</evidence>
<dbReference type="RefSeq" id="WP_378294676.1">
    <property type="nucleotide sequence ID" value="NZ_JBHULE010000027.1"/>
</dbReference>
<name>A0ABW5LJV2_9FLAO</name>
<gene>
    <name evidence="1" type="ORF">ACFSR1_19220</name>
</gene>